<gene>
    <name evidence="2" type="ORF">DMC30DRAFT_407392</name>
</gene>
<dbReference type="EMBL" id="SOZI01000306">
    <property type="protein sequence ID" value="TNY16923.1"/>
    <property type="molecule type" value="Genomic_DNA"/>
</dbReference>
<proteinExistence type="predicted"/>
<name>A0A5C5FJC2_9BASI</name>
<feature type="non-terminal residue" evidence="2">
    <location>
        <position position="1"/>
    </location>
</feature>
<feature type="region of interest" description="Disordered" evidence="1">
    <location>
        <begin position="192"/>
        <end position="241"/>
    </location>
</feature>
<protein>
    <submittedName>
        <fullName evidence="2">Uncharacterized protein</fullName>
    </submittedName>
</protein>
<accession>A0A5C5FJC2</accession>
<comment type="caution">
    <text evidence="2">The sequence shown here is derived from an EMBL/GenBank/DDBJ whole genome shotgun (WGS) entry which is preliminary data.</text>
</comment>
<sequence length="275" mass="29078">PEPSPDAVRTSPQVCTPNARAHLRGGAVVRIRSVHGGPFQLWISLGSARRARPQVLLTSSSSTSKSPAATSWLTRAWATGPWRPARGDLEWALRSMRTRDRASRRRSLALALASLQELDAGPGSCPTMHSTRSSAFAVDCRRATGRSASLSLSVAGPGGHLRQPEGDAIDLSTLVQTAGSEDGREVLSLRGSCSPAPEHGPVERRRGASAVTVSKAGAPAQGRELGSSNLKGDETELPSAQRARAQFSVSVALQKLFSCAFKSAVRGKSSQIRRD</sequence>
<dbReference type="AlphaFoldDB" id="A0A5C5FJC2"/>
<dbReference type="Proteomes" id="UP000311382">
    <property type="component" value="Unassembled WGS sequence"/>
</dbReference>
<reference evidence="2 3" key="1">
    <citation type="submission" date="2019-03" db="EMBL/GenBank/DDBJ databases">
        <title>Rhodosporidium diobovatum UCD-FST 08-225 genome sequencing, assembly, and annotation.</title>
        <authorList>
            <person name="Fakankun I.U."/>
            <person name="Fristensky B."/>
            <person name="Levin D.B."/>
        </authorList>
    </citation>
    <scope>NUCLEOTIDE SEQUENCE [LARGE SCALE GENOMIC DNA]</scope>
    <source>
        <strain evidence="2 3">UCD-FST 08-225</strain>
    </source>
</reference>
<evidence type="ECO:0000256" key="1">
    <source>
        <dbReference type="SAM" id="MobiDB-lite"/>
    </source>
</evidence>
<keyword evidence="3" id="KW-1185">Reference proteome</keyword>
<evidence type="ECO:0000313" key="2">
    <source>
        <dbReference type="EMBL" id="TNY16923.1"/>
    </source>
</evidence>
<evidence type="ECO:0000313" key="3">
    <source>
        <dbReference type="Proteomes" id="UP000311382"/>
    </source>
</evidence>
<organism evidence="2 3">
    <name type="scientific">Rhodotorula diobovata</name>
    <dbReference type="NCBI Taxonomy" id="5288"/>
    <lineage>
        <taxon>Eukaryota</taxon>
        <taxon>Fungi</taxon>
        <taxon>Dikarya</taxon>
        <taxon>Basidiomycota</taxon>
        <taxon>Pucciniomycotina</taxon>
        <taxon>Microbotryomycetes</taxon>
        <taxon>Sporidiobolales</taxon>
        <taxon>Sporidiobolaceae</taxon>
        <taxon>Rhodotorula</taxon>
    </lineage>
</organism>